<evidence type="ECO:0000259" key="11">
    <source>
        <dbReference type="Pfam" id="PF04563"/>
    </source>
</evidence>
<evidence type="ECO:0000259" key="9">
    <source>
        <dbReference type="Pfam" id="PF00562"/>
    </source>
</evidence>
<comment type="similarity">
    <text evidence="1 7">Belongs to the RNA polymerase beta chain family.</text>
</comment>
<keyword evidence="5" id="KW-0548">Nucleotidyltransferase</keyword>
<dbReference type="InterPro" id="IPR007641">
    <property type="entry name" value="RNA_pol_Rpb2_7"/>
</dbReference>
<evidence type="ECO:0000256" key="3">
    <source>
        <dbReference type="ARBA" id="ARBA00022478"/>
    </source>
</evidence>
<feature type="domain" description="RNA polymerase beta subunit protrusion" evidence="11">
    <location>
        <begin position="123"/>
        <end position="484"/>
    </location>
</feature>
<dbReference type="Gene3D" id="3.90.1800.10">
    <property type="entry name" value="RNA polymerase alpha subunit dimerisation domain"/>
    <property type="match status" value="1"/>
</dbReference>
<dbReference type="Pfam" id="PF04560">
    <property type="entry name" value="RNA_pol_Rpb2_7"/>
    <property type="match status" value="1"/>
</dbReference>
<evidence type="ECO:0000259" key="10">
    <source>
        <dbReference type="Pfam" id="PF04560"/>
    </source>
</evidence>
<evidence type="ECO:0000256" key="5">
    <source>
        <dbReference type="ARBA" id="ARBA00022695"/>
    </source>
</evidence>
<evidence type="ECO:0000313" key="13">
    <source>
        <dbReference type="EMBL" id="BAS01953.1"/>
    </source>
</evidence>
<dbReference type="EC" id="2.7.7.6" evidence="2"/>
<dbReference type="Pfam" id="PF00562">
    <property type="entry name" value="RNA_pol_Rpb2_6"/>
    <property type="match status" value="1"/>
</dbReference>
<geneLocation type="nucleomorph" evidence="13"/>
<protein>
    <recommendedName>
        <fullName evidence="2">DNA-directed RNA polymerase</fullName>
        <ecNumber evidence="2">2.7.7.6</ecNumber>
    </recommendedName>
</protein>
<keyword evidence="13" id="KW-0542">Nucleomorph</keyword>
<dbReference type="GO" id="GO:0006351">
    <property type="term" value="P:DNA-templated transcription"/>
    <property type="evidence" value="ECO:0007669"/>
    <property type="project" value="InterPro"/>
</dbReference>
<dbReference type="GO" id="GO:0000428">
    <property type="term" value="C:DNA-directed RNA polymerase complex"/>
    <property type="evidence" value="ECO:0007669"/>
    <property type="project" value="UniProtKB-KW"/>
</dbReference>
<feature type="domain" description="RNA polymerase Rpb2" evidence="12">
    <location>
        <begin position="533"/>
        <end position="594"/>
    </location>
</feature>
<dbReference type="PANTHER" id="PTHR20856">
    <property type="entry name" value="DNA-DIRECTED RNA POLYMERASE I SUBUNIT 2"/>
    <property type="match status" value="1"/>
</dbReference>
<evidence type="ECO:0000259" key="12">
    <source>
        <dbReference type="Pfam" id="PF04565"/>
    </source>
</evidence>
<dbReference type="InterPro" id="IPR037033">
    <property type="entry name" value="DNA-dir_RNAP_su2_hyb_sf"/>
</dbReference>
<gene>
    <name evidence="13" type="primary">rpc2</name>
</gene>
<feature type="chain" id="PRO_5005216928" description="DNA-directed RNA polymerase" evidence="8">
    <location>
        <begin position="21"/>
        <end position="1203"/>
    </location>
</feature>
<dbReference type="Gene3D" id="3.90.1100.10">
    <property type="match status" value="2"/>
</dbReference>
<dbReference type="AlphaFoldDB" id="A0A0H5BIS9"/>
<dbReference type="InterPro" id="IPR007644">
    <property type="entry name" value="RNA_pol_bsu_protrusion"/>
</dbReference>
<sequence>MIRIKLGVLINLFKLIKMIAILEKKNRNKQKNITLNNLFSKNIMIYNLISLKNVYCEKMLVKKRTNINCQEMLKQKNYIYNKKKLGTVLNNSIIFSMIHYVSLLGKNLMISWRKSLLVYDGSISQQIISFNRFSTLYVNNILNNVNMYLIMYENKYKIGINCLRLKIIKPYKKLQNNYELLTPFECKTIQGNYLMNMLTQMSLWIYCFSDKRKRIVKFSTSIGKIPVMVKSKKCSLNSSRIIKTIQYGTCPLEKGGYFIINGFEKVLLIQEKLKYSLFRKSNNQSISFYSKIAINNNYSSIKYKLIAINNEIFLISNLFSNKINLAVFLAALGYTKIVNLISILRNKYNNTSAILINYTKKCSKNLNKSSANRILYNNLNEKYKKLIRQPEEFNKLTEMLIFPQISSINRDNSNKIVFVMLFINELCEKKSDYFKKLFRITNLVESRFFMIGLAFLKGELFKIIFNSLLKSYLKYFINSWSKKYILLKTSSSINKLKVYLNNKIITQGFLFSFNTGIFSDKNIGVYVFCNVQNINKLSFLSCISIISKIDSYVEKSLKSLKPRSILDSFTRRICPVETPEGESCGLIKNLSVYSILSFRFVNFRFIKNLYLLGLDSITKISNKIKHIKKGCIVFFDEVLLGYHNSLSWIIYSLRLYNKKREIRREFLEFGNFNFFITRNKVLIVIDEGRILRPIYTKKYIKFEQKHSICLNKTSNNIYFEYLKNGLVELLDIFEENYLKMTNLLFSNYFFAKYVEIDTFSLFGIASGCVPFLNHNQAPRNTYHCSMQKQNIGLLETNFLLTNNYSKDYLWYSQKPLLKTKLSKFLGNDILGGAQNIILAINSYSFFDIEDSLISNEKSINFGIFRSSFYQHLSSNKLIEKINVAKIKYRQLIECSFFYKKKKNLYGSIFFNTIDETTYLETLPAFNVFKNNLQDQLEYHSMKNSISYMVINNSSKISYHSMHKPEIGDKFASRYGQKGILGNIFRDMDFPFSLDGMSPEFIINPHGFPSRMTIGQLHEMFLLKVAISKGSNVDFFISPFANQKKINIIHLINYLERDSISLLGKETFFHGLSSELLLSKIFIGPIFYQKLNHLVSNKIHFRGFGDKSIINRQPIKGRKLNGGLRIGEMEKDCILSYGSSKILTDRVLKNSDLTAFSLSYFLWSNILSANTNEFNKYKINLPYSLLLLYYELISANLLIKFKYN</sequence>
<dbReference type="SUPFAM" id="SSF64484">
    <property type="entry name" value="beta and beta-prime subunits of DNA dependent RNA-polymerase"/>
    <property type="match status" value="1"/>
</dbReference>
<dbReference type="InterPro" id="IPR015712">
    <property type="entry name" value="DNA-dir_RNA_pol_su2"/>
</dbReference>
<evidence type="ECO:0000256" key="2">
    <source>
        <dbReference type="ARBA" id="ARBA00012418"/>
    </source>
</evidence>
<reference evidence="13" key="1">
    <citation type="journal article" date="2015" name="Genome Biol. Evol.">
        <title>Nucleomorph Genome Sequences of Two Chlorarachniophytes, Amorphochlora amoebiformis and Lotharella vacuolata.</title>
        <authorList>
            <person name="Suzuki S."/>
            <person name="Shirato S."/>
            <person name="Hirakawa Y."/>
            <person name="Ishida K."/>
        </authorList>
    </citation>
    <scope>NUCLEOTIDE SEQUENCE</scope>
    <source>
        <strain evidence="13">CCMP2058</strain>
    </source>
</reference>
<keyword evidence="6" id="KW-0804">Transcription</keyword>
<keyword evidence="4" id="KW-0808">Transferase</keyword>
<evidence type="ECO:0000256" key="7">
    <source>
        <dbReference type="RuleBase" id="RU000434"/>
    </source>
</evidence>
<feature type="domain" description="DNA-directed RNA polymerase subunit 2 hybrid-binding" evidence="9">
    <location>
        <begin position="767"/>
        <end position="1118"/>
    </location>
</feature>
<dbReference type="GO" id="GO:0003677">
    <property type="term" value="F:DNA binding"/>
    <property type="evidence" value="ECO:0007669"/>
    <property type="project" value="InterPro"/>
</dbReference>
<evidence type="ECO:0000256" key="8">
    <source>
        <dbReference type="SAM" id="SignalP"/>
    </source>
</evidence>
<dbReference type="InterPro" id="IPR007645">
    <property type="entry name" value="RNA_pol_Rpb2_3"/>
</dbReference>
<keyword evidence="8" id="KW-0732">Signal</keyword>
<dbReference type="GO" id="GO:0003899">
    <property type="term" value="F:DNA-directed RNA polymerase activity"/>
    <property type="evidence" value="ECO:0007669"/>
    <property type="project" value="UniProtKB-EC"/>
</dbReference>
<dbReference type="Gene3D" id="2.40.270.10">
    <property type="entry name" value="DNA-directed RNA polymerase, subunit 2, domain 6"/>
    <property type="match status" value="1"/>
</dbReference>
<organism evidence="13">
    <name type="scientific">Amorphochlora amoebiformis</name>
    <dbReference type="NCBI Taxonomy" id="1561963"/>
    <lineage>
        <taxon>Eukaryota</taxon>
        <taxon>Sar</taxon>
        <taxon>Rhizaria</taxon>
        <taxon>Cercozoa</taxon>
        <taxon>Chlorarachniophyceae</taxon>
        <taxon>Amorphochlora</taxon>
    </lineage>
</organism>
<dbReference type="Gene3D" id="2.40.50.150">
    <property type="match status" value="1"/>
</dbReference>
<accession>A0A0H5BIS9</accession>
<proteinExistence type="inferred from homology"/>
<evidence type="ECO:0000256" key="4">
    <source>
        <dbReference type="ARBA" id="ARBA00022679"/>
    </source>
</evidence>
<keyword evidence="3" id="KW-0240">DNA-directed RNA polymerase</keyword>
<dbReference type="Pfam" id="PF04563">
    <property type="entry name" value="RNA_pol_Rpb2_1"/>
    <property type="match status" value="1"/>
</dbReference>
<feature type="domain" description="RNA polymerase Rpb2" evidence="10">
    <location>
        <begin position="1121"/>
        <end position="1200"/>
    </location>
</feature>
<dbReference type="InterPro" id="IPR014724">
    <property type="entry name" value="RNA_pol_RPB2_OB-fold"/>
</dbReference>
<evidence type="ECO:0000256" key="1">
    <source>
        <dbReference type="ARBA" id="ARBA00006835"/>
    </source>
</evidence>
<feature type="signal peptide" evidence="8">
    <location>
        <begin position="1"/>
        <end position="20"/>
    </location>
</feature>
<dbReference type="EMBL" id="AB996604">
    <property type="protein sequence ID" value="BAS01953.1"/>
    <property type="molecule type" value="Genomic_DNA"/>
</dbReference>
<evidence type="ECO:0000256" key="6">
    <source>
        <dbReference type="ARBA" id="ARBA00023163"/>
    </source>
</evidence>
<dbReference type="CDD" id="cd00653">
    <property type="entry name" value="RNA_pol_B_RPB2"/>
    <property type="match status" value="1"/>
</dbReference>
<name>A0A0H5BIS9_9EUKA</name>
<dbReference type="GO" id="GO:0032549">
    <property type="term" value="F:ribonucleoside binding"/>
    <property type="evidence" value="ECO:0007669"/>
    <property type="project" value="InterPro"/>
</dbReference>
<dbReference type="Pfam" id="PF04565">
    <property type="entry name" value="RNA_pol_Rpb2_3"/>
    <property type="match status" value="1"/>
</dbReference>
<dbReference type="InterPro" id="IPR007120">
    <property type="entry name" value="DNA-dir_RNAP_su2_dom"/>
</dbReference>